<evidence type="ECO:0000259" key="1">
    <source>
        <dbReference type="Pfam" id="PF18930"/>
    </source>
</evidence>
<name>A0A1G2KVF5_9BACT</name>
<dbReference type="EMBL" id="MHQN01000020">
    <property type="protein sequence ID" value="OHA03383.1"/>
    <property type="molecule type" value="Genomic_DNA"/>
</dbReference>
<reference evidence="2 3" key="1">
    <citation type="journal article" date="2016" name="Nat. Commun.">
        <title>Thousands of microbial genomes shed light on interconnected biogeochemical processes in an aquifer system.</title>
        <authorList>
            <person name="Anantharaman K."/>
            <person name="Brown C.T."/>
            <person name="Hug L.A."/>
            <person name="Sharon I."/>
            <person name="Castelle C.J."/>
            <person name="Probst A.J."/>
            <person name="Thomas B.C."/>
            <person name="Singh A."/>
            <person name="Wilkins M.J."/>
            <person name="Karaoz U."/>
            <person name="Brodie E.L."/>
            <person name="Williams K.H."/>
            <person name="Hubbard S.S."/>
            <person name="Banfield J.F."/>
        </authorList>
    </citation>
    <scope>NUCLEOTIDE SEQUENCE [LARGE SCALE GENOMIC DNA]</scope>
</reference>
<accession>A0A1G2KVF5</accession>
<evidence type="ECO:0000313" key="2">
    <source>
        <dbReference type="EMBL" id="OHA03383.1"/>
    </source>
</evidence>
<sequence length="60" mass="6455">MAQAYCVKCRAKRDMKDPKEVAMRGKGGQERRAMTGTCSVCGTKMFKILGKAEAGAKKAA</sequence>
<gene>
    <name evidence="2" type="ORF">A3C92_00375</name>
</gene>
<dbReference type="InterPro" id="IPR044044">
    <property type="entry name" value="DUF5679"/>
</dbReference>
<dbReference type="AlphaFoldDB" id="A0A1G2KVF5"/>
<organism evidence="2 3">
    <name type="scientific">Candidatus Sungbacteria bacterium RIFCSPHIGHO2_02_FULL_53_17</name>
    <dbReference type="NCBI Taxonomy" id="1802275"/>
    <lineage>
        <taxon>Bacteria</taxon>
        <taxon>Candidatus Sungiibacteriota</taxon>
    </lineage>
</organism>
<protein>
    <recommendedName>
        <fullName evidence="1">DUF5679 domain-containing protein</fullName>
    </recommendedName>
</protein>
<proteinExistence type="predicted"/>
<dbReference type="Pfam" id="PF18930">
    <property type="entry name" value="DUF5679"/>
    <property type="match status" value="1"/>
</dbReference>
<evidence type="ECO:0000313" key="3">
    <source>
        <dbReference type="Proteomes" id="UP000177177"/>
    </source>
</evidence>
<feature type="domain" description="DUF5679" evidence="1">
    <location>
        <begin position="5"/>
        <end position="48"/>
    </location>
</feature>
<comment type="caution">
    <text evidence="2">The sequence shown here is derived from an EMBL/GenBank/DDBJ whole genome shotgun (WGS) entry which is preliminary data.</text>
</comment>
<dbReference type="Proteomes" id="UP000177177">
    <property type="component" value="Unassembled WGS sequence"/>
</dbReference>